<evidence type="ECO:0000313" key="1">
    <source>
        <dbReference type="EMBL" id="MFD2215029.1"/>
    </source>
</evidence>
<gene>
    <name evidence="1" type="ORF">ACFSKK_15165</name>
</gene>
<accession>A0ABW5C1F2</accession>
<evidence type="ECO:0000313" key="2">
    <source>
        <dbReference type="Proteomes" id="UP001597318"/>
    </source>
</evidence>
<proteinExistence type="predicted"/>
<reference evidence="2" key="1">
    <citation type="journal article" date="2019" name="Int. J. Syst. Evol. Microbiol.">
        <title>The Global Catalogue of Microorganisms (GCM) 10K type strain sequencing project: providing services to taxonomists for standard genome sequencing and annotation.</title>
        <authorList>
            <consortium name="The Broad Institute Genomics Platform"/>
            <consortium name="The Broad Institute Genome Sequencing Center for Infectious Disease"/>
            <person name="Wu L."/>
            <person name="Ma J."/>
        </authorList>
    </citation>
    <scope>NUCLEOTIDE SEQUENCE [LARGE SCALE GENOMIC DNA]</scope>
    <source>
        <strain evidence="2">CGMCC 1.15474</strain>
    </source>
</reference>
<comment type="caution">
    <text evidence="1">The sequence shown here is derived from an EMBL/GenBank/DDBJ whole genome shotgun (WGS) entry which is preliminary data.</text>
</comment>
<dbReference type="RefSeq" id="WP_247346577.1">
    <property type="nucleotide sequence ID" value="NZ_CP095550.1"/>
</dbReference>
<dbReference type="Proteomes" id="UP001597318">
    <property type="component" value="Unassembled WGS sequence"/>
</dbReference>
<dbReference type="EMBL" id="JBHUIK010000003">
    <property type="protein sequence ID" value="MFD2215029.1"/>
    <property type="molecule type" value="Genomic_DNA"/>
</dbReference>
<organism evidence="1 2">
    <name type="scientific">Metabacillus endolithicus</name>
    <dbReference type="NCBI Taxonomy" id="1535204"/>
    <lineage>
        <taxon>Bacteria</taxon>
        <taxon>Bacillati</taxon>
        <taxon>Bacillota</taxon>
        <taxon>Bacilli</taxon>
        <taxon>Bacillales</taxon>
        <taxon>Bacillaceae</taxon>
        <taxon>Metabacillus</taxon>
    </lineage>
</organism>
<name>A0ABW5C1F2_9BACI</name>
<protein>
    <submittedName>
        <fullName evidence="1">Uncharacterized protein</fullName>
    </submittedName>
</protein>
<keyword evidence="2" id="KW-1185">Reference proteome</keyword>
<sequence length="53" mass="6379">MRRLVIIKWYKIRMNYLKLLLCSSLDEEMKGKLLDKIDECSKKINELSMDESI</sequence>